<protein>
    <submittedName>
        <fullName evidence="4">Sortase</fullName>
        <ecNumber evidence="4">2.3.1.183</ecNumber>
    </submittedName>
</protein>
<dbReference type="SUPFAM" id="SSF55729">
    <property type="entry name" value="Acyl-CoA N-acyltransferases (Nat)"/>
    <property type="match status" value="1"/>
</dbReference>
<dbReference type="PANTHER" id="PTHR43072">
    <property type="entry name" value="N-ACETYLTRANSFERASE"/>
    <property type="match status" value="1"/>
</dbReference>
<dbReference type="CDD" id="cd04301">
    <property type="entry name" value="NAT_SF"/>
    <property type="match status" value="1"/>
</dbReference>
<dbReference type="InterPro" id="IPR016181">
    <property type="entry name" value="Acyl_CoA_acyltransferase"/>
</dbReference>
<dbReference type="GO" id="GO:0102971">
    <property type="term" value="F:phosphinothricin N-acetyltransferase activity"/>
    <property type="evidence" value="ECO:0007669"/>
    <property type="project" value="UniProtKB-EC"/>
</dbReference>
<organism evidence="4 5">
    <name type="scientific">Rubellimicrobium thermophilum DSM 16684</name>
    <dbReference type="NCBI Taxonomy" id="1123069"/>
    <lineage>
        <taxon>Bacteria</taxon>
        <taxon>Pseudomonadati</taxon>
        <taxon>Pseudomonadota</taxon>
        <taxon>Alphaproteobacteria</taxon>
        <taxon>Rhodobacterales</taxon>
        <taxon>Roseobacteraceae</taxon>
        <taxon>Rubellimicrobium</taxon>
    </lineage>
</organism>
<proteinExistence type="predicted"/>
<sequence length="155" mass="17460">MIRPASTADVPRIAAIWNRVIRESSAIFASEERSEDEIARLVQEDFWVWDEDGEVLGFDRFFPFRAGDGYRHTVEHTIILAPQAQGRGIGRRLVEHVAAAARAKGKHSLWAAVAGENTAGLAFHAACGFREYGRLPEVGRKFDRWHDVVLMGRFL</sequence>
<comment type="caution">
    <text evidence="4">The sequence shown here is derived from an EMBL/GenBank/DDBJ whole genome shotgun (WGS) entry which is preliminary data.</text>
</comment>
<dbReference type="RefSeq" id="WP_021097519.1">
    <property type="nucleotide sequence ID" value="NZ_KE557320.1"/>
</dbReference>
<dbReference type="EMBL" id="AOLV01000010">
    <property type="protein sequence ID" value="EPX86611.1"/>
    <property type="molecule type" value="Genomic_DNA"/>
</dbReference>
<keyword evidence="1 4" id="KW-0808">Transferase</keyword>
<accession>S9QZ51</accession>
<reference evidence="4 5" key="1">
    <citation type="journal article" date="2013" name="Stand. Genomic Sci.">
        <title>Genome sequence of the reddish-pigmented Rubellimicrobium thermophilum type strain (DSM 16684(T)), a member of the Roseobacter clade.</title>
        <authorList>
            <person name="Fiebig A."/>
            <person name="Riedel T."/>
            <person name="Gronow S."/>
            <person name="Petersen J."/>
            <person name="Klenk H.P."/>
            <person name="Goker M."/>
        </authorList>
    </citation>
    <scope>NUCLEOTIDE SEQUENCE [LARGE SCALE GENOMIC DNA]</scope>
    <source>
        <strain evidence="4 5">DSM 16684</strain>
    </source>
</reference>
<keyword evidence="2 4" id="KW-0012">Acyltransferase</keyword>
<dbReference type="STRING" id="1123069.ruthe_01428"/>
<name>S9QZ51_9RHOB</name>
<dbReference type="OrthoDB" id="5459937at2"/>
<dbReference type="Gene3D" id="3.40.630.30">
    <property type="match status" value="1"/>
</dbReference>
<keyword evidence="5" id="KW-1185">Reference proteome</keyword>
<dbReference type="InterPro" id="IPR000182">
    <property type="entry name" value="GNAT_dom"/>
</dbReference>
<gene>
    <name evidence="4" type="ORF">ruthe_01428</name>
</gene>
<evidence type="ECO:0000259" key="3">
    <source>
        <dbReference type="PROSITE" id="PS51186"/>
    </source>
</evidence>
<dbReference type="EC" id="2.3.1.183" evidence="4"/>
<dbReference type="AlphaFoldDB" id="S9QZ51"/>
<dbReference type="PROSITE" id="PS51186">
    <property type="entry name" value="GNAT"/>
    <property type="match status" value="1"/>
</dbReference>
<evidence type="ECO:0000313" key="4">
    <source>
        <dbReference type="EMBL" id="EPX86611.1"/>
    </source>
</evidence>
<feature type="domain" description="N-acetyltransferase" evidence="3">
    <location>
        <begin position="1"/>
        <end position="155"/>
    </location>
</feature>
<dbReference type="Proteomes" id="UP000015346">
    <property type="component" value="Unassembled WGS sequence"/>
</dbReference>
<evidence type="ECO:0000256" key="1">
    <source>
        <dbReference type="ARBA" id="ARBA00022679"/>
    </source>
</evidence>
<dbReference type="HOGENOM" id="CLU_013985_4_4_5"/>
<dbReference type="Pfam" id="PF00583">
    <property type="entry name" value="Acetyltransf_1"/>
    <property type="match status" value="1"/>
</dbReference>
<evidence type="ECO:0000313" key="5">
    <source>
        <dbReference type="Proteomes" id="UP000015346"/>
    </source>
</evidence>
<evidence type="ECO:0000256" key="2">
    <source>
        <dbReference type="ARBA" id="ARBA00023315"/>
    </source>
</evidence>
<dbReference type="PANTHER" id="PTHR43072:SF23">
    <property type="entry name" value="UPF0039 PROTEIN C11D3.02C"/>
    <property type="match status" value="1"/>
</dbReference>